<dbReference type="EMBL" id="CP106793">
    <property type="protein sequence ID" value="UXY23579.1"/>
    <property type="molecule type" value="Genomic_DNA"/>
</dbReference>
<evidence type="ECO:0000313" key="2">
    <source>
        <dbReference type="EMBL" id="UXY23579.1"/>
    </source>
</evidence>
<feature type="domain" description="ANTAR" evidence="1">
    <location>
        <begin position="28"/>
        <end position="89"/>
    </location>
</feature>
<dbReference type="SUPFAM" id="SSF52172">
    <property type="entry name" value="CheY-like"/>
    <property type="match status" value="1"/>
</dbReference>
<dbReference type="Gene3D" id="1.10.10.10">
    <property type="entry name" value="Winged helix-like DNA-binding domain superfamily/Winged helix DNA-binding domain"/>
    <property type="match status" value="1"/>
</dbReference>
<name>A0ABY6EAI3_9ACTN</name>
<gene>
    <name evidence="2" type="ORF">N8I84_36485</name>
</gene>
<dbReference type="Proteomes" id="UP001061298">
    <property type="component" value="Chromosome"/>
</dbReference>
<keyword evidence="3" id="KW-1185">Reference proteome</keyword>
<dbReference type="InterPro" id="IPR005561">
    <property type="entry name" value="ANTAR"/>
</dbReference>
<accession>A0ABY6EAI3</accession>
<evidence type="ECO:0000259" key="1">
    <source>
        <dbReference type="PROSITE" id="PS50921"/>
    </source>
</evidence>
<dbReference type="Pfam" id="PF03861">
    <property type="entry name" value="ANTAR"/>
    <property type="match status" value="1"/>
</dbReference>
<dbReference type="InterPro" id="IPR011006">
    <property type="entry name" value="CheY-like_superfamily"/>
</dbReference>
<proteinExistence type="predicted"/>
<dbReference type="InterPro" id="IPR036388">
    <property type="entry name" value="WH-like_DNA-bd_sf"/>
</dbReference>
<sequence>MAFHAISKRHPPRLPAHLLSPADLATENERLHEENAQLRQAVTSHATIDQAMGAVVVLGRIAPEEAWRVLRDVSQHTNTKLRVVAEHILRFAQGDALPDPELNQLRQALSRYEIRSRADRPDR</sequence>
<protein>
    <submittedName>
        <fullName evidence="2">ANTAR domain-containing protein</fullName>
    </submittedName>
</protein>
<evidence type="ECO:0000313" key="3">
    <source>
        <dbReference type="Proteomes" id="UP001061298"/>
    </source>
</evidence>
<dbReference type="PROSITE" id="PS50921">
    <property type="entry name" value="ANTAR"/>
    <property type="match status" value="1"/>
</dbReference>
<dbReference type="RefSeq" id="WP_263233762.1">
    <property type="nucleotide sequence ID" value="NZ_CP106793.1"/>
</dbReference>
<dbReference type="SMART" id="SM01012">
    <property type="entry name" value="ANTAR"/>
    <property type="match status" value="1"/>
</dbReference>
<organism evidence="2 3">
    <name type="scientific">Streptomyces cynarae</name>
    <dbReference type="NCBI Taxonomy" id="2981134"/>
    <lineage>
        <taxon>Bacteria</taxon>
        <taxon>Bacillati</taxon>
        <taxon>Actinomycetota</taxon>
        <taxon>Actinomycetes</taxon>
        <taxon>Kitasatosporales</taxon>
        <taxon>Streptomycetaceae</taxon>
        <taxon>Streptomyces</taxon>
    </lineage>
</organism>
<reference evidence="2" key="1">
    <citation type="submission" date="2022-10" db="EMBL/GenBank/DDBJ databases">
        <authorList>
            <person name="Mo P."/>
        </authorList>
    </citation>
    <scope>NUCLEOTIDE SEQUENCE</scope>
    <source>
        <strain evidence="2">HUAS 13-4</strain>
    </source>
</reference>